<name>A0A452YM04_AEGTS</name>
<reference evidence="1" key="3">
    <citation type="journal article" date="2017" name="Nature">
        <title>Genome sequence of the progenitor of the wheat D genome Aegilops tauschii.</title>
        <authorList>
            <person name="Luo M.C."/>
            <person name="Gu Y.Q."/>
            <person name="Puiu D."/>
            <person name="Wang H."/>
            <person name="Twardziok S.O."/>
            <person name="Deal K.R."/>
            <person name="Huo N."/>
            <person name="Zhu T."/>
            <person name="Wang L."/>
            <person name="Wang Y."/>
            <person name="McGuire P.E."/>
            <person name="Liu S."/>
            <person name="Long H."/>
            <person name="Ramasamy R.K."/>
            <person name="Rodriguez J.C."/>
            <person name="Van S.L."/>
            <person name="Yuan L."/>
            <person name="Wang Z."/>
            <person name="Xia Z."/>
            <person name="Xiao L."/>
            <person name="Anderson O.D."/>
            <person name="Ouyang S."/>
            <person name="Liang Y."/>
            <person name="Zimin A.V."/>
            <person name="Pertea G."/>
            <person name="Qi P."/>
            <person name="Bennetzen J.L."/>
            <person name="Dai X."/>
            <person name="Dawson M.W."/>
            <person name="Muller H.G."/>
            <person name="Kugler K."/>
            <person name="Rivarola-Duarte L."/>
            <person name="Spannagl M."/>
            <person name="Mayer K.F.X."/>
            <person name="Lu F.H."/>
            <person name="Bevan M.W."/>
            <person name="Leroy P."/>
            <person name="Li P."/>
            <person name="You F.M."/>
            <person name="Sun Q."/>
            <person name="Liu Z."/>
            <person name="Lyons E."/>
            <person name="Wicker T."/>
            <person name="Salzberg S.L."/>
            <person name="Devos K.M."/>
            <person name="Dvorak J."/>
        </authorList>
    </citation>
    <scope>NUCLEOTIDE SEQUENCE [LARGE SCALE GENOMIC DNA]</scope>
    <source>
        <strain evidence="1">cv. AL8/78</strain>
    </source>
</reference>
<dbReference type="EnsemblPlants" id="AET1Gv20463600.4">
    <property type="protein sequence ID" value="AET1Gv20463600.4"/>
    <property type="gene ID" value="AET1Gv20463600"/>
</dbReference>
<dbReference type="EnsemblPlants" id="AET1Gv20463600.1">
    <property type="protein sequence ID" value="AET1Gv20463600.1"/>
    <property type="gene ID" value="AET1Gv20463600"/>
</dbReference>
<reference evidence="2" key="1">
    <citation type="journal article" date="2014" name="Science">
        <title>Ancient hybridizations among the ancestral genomes of bread wheat.</title>
        <authorList>
            <consortium name="International Wheat Genome Sequencing Consortium,"/>
            <person name="Marcussen T."/>
            <person name="Sandve S.R."/>
            <person name="Heier L."/>
            <person name="Spannagl M."/>
            <person name="Pfeifer M."/>
            <person name="Jakobsen K.S."/>
            <person name="Wulff B.B."/>
            <person name="Steuernagel B."/>
            <person name="Mayer K.F."/>
            <person name="Olsen O.A."/>
        </authorList>
    </citation>
    <scope>NUCLEOTIDE SEQUENCE [LARGE SCALE GENOMIC DNA]</scope>
    <source>
        <strain evidence="2">cv. AL8/78</strain>
    </source>
</reference>
<evidence type="ECO:0000313" key="1">
    <source>
        <dbReference type="EnsemblPlants" id="AET1Gv20463600.1"/>
    </source>
</evidence>
<evidence type="ECO:0000313" key="2">
    <source>
        <dbReference type="Proteomes" id="UP000015105"/>
    </source>
</evidence>
<dbReference type="AlphaFoldDB" id="A0A452YM04"/>
<protein>
    <submittedName>
        <fullName evidence="1">Uncharacterized protein</fullName>
    </submittedName>
</protein>
<proteinExistence type="predicted"/>
<dbReference type="Gramene" id="AET1Gv20463600.1">
    <property type="protein sequence ID" value="AET1Gv20463600.1"/>
    <property type="gene ID" value="AET1Gv20463600"/>
</dbReference>
<accession>A0A452YM04</accession>
<reference evidence="1" key="4">
    <citation type="submission" date="2019-03" db="UniProtKB">
        <authorList>
            <consortium name="EnsemblPlants"/>
        </authorList>
    </citation>
    <scope>IDENTIFICATION</scope>
</reference>
<reference evidence="2" key="2">
    <citation type="journal article" date="2017" name="Nat. Plants">
        <title>The Aegilops tauschii genome reveals multiple impacts of transposons.</title>
        <authorList>
            <person name="Zhao G."/>
            <person name="Zou C."/>
            <person name="Li K."/>
            <person name="Wang K."/>
            <person name="Li T."/>
            <person name="Gao L."/>
            <person name="Zhang X."/>
            <person name="Wang H."/>
            <person name="Yang Z."/>
            <person name="Liu X."/>
            <person name="Jiang W."/>
            <person name="Mao L."/>
            <person name="Kong X."/>
            <person name="Jiao Y."/>
            <person name="Jia J."/>
        </authorList>
    </citation>
    <scope>NUCLEOTIDE SEQUENCE [LARGE SCALE GENOMIC DNA]</scope>
    <source>
        <strain evidence="2">cv. AL8/78</strain>
    </source>
</reference>
<reference evidence="1" key="5">
    <citation type="journal article" date="2021" name="G3 (Bethesda)">
        <title>Aegilops tauschii genome assembly Aet v5.0 features greater sequence contiguity and improved annotation.</title>
        <authorList>
            <person name="Wang L."/>
            <person name="Zhu T."/>
            <person name="Rodriguez J.C."/>
            <person name="Deal K.R."/>
            <person name="Dubcovsky J."/>
            <person name="McGuire P.E."/>
            <person name="Lux T."/>
            <person name="Spannagl M."/>
            <person name="Mayer K.F.X."/>
            <person name="Baldrich P."/>
            <person name="Meyers B.C."/>
            <person name="Huo N."/>
            <person name="Gu Y.Q."/>
            <person name="Zhou H."/>
            <person name="Devos K.M."/>
            <person name="Bennetzen J.L."/>
            <person name="Unver T."/>
            <person name="Budak H."/>
            <person name="Gulick P.J."/>
            <person name="Galiba G."/>
            <person name="Kalapos B."/>
            <person name="Nelson D.R."/>
            <person name="Li P."/>
            <person name="You F.M."/>
            <person name="Luo M.C."/>
            <person name="Dvorak J."/>
        </authorList>
    </citation>
    <scope>NUCLEOTIDE SEQUENCE [LARGE SCALE GENOMIC DNA]</scope>
    <source>
        <strain evidence="1">cv. AL8/78</strain>
    </source>
</reference>
<dbReference type="Gramene" id="AET1Gv20463600.4">
    <property type="protein sequence ID" value="AET1Gv20463600.4"/>
    <property type="gene ID" value="AET1Gv20463600"/>
</dbReference>
<keyword evidence="2" id="KW-1185">Reference proteome</keyword>
<sequence length="68" mass="7669">MLFSALCTTEIISRREVWNYSNKSQPEATETSKLILEKSLQELDIALLLRLEKSTPVSAICDPKQSSL</sequence>
<dbReference type="Proteomes" id="UP000015105">
    <property type="component" value="Chromosome 1D"/>
</dbReference>
<organism evidence="1 2">
    <name type="scientific">Aegilops tauschii subsp. strangulata</name>
    <name type="common">Goatgrass</name>
    <dbReference type="NCBI Taxonomy" id="200361"/>
    <lineage>
        <taxon>Eukaryota</taxon>
        <taxon>Viridiplantae</taxon>
        <taxon>Streptophyta</taxon>
        <taxon>Embryophyta</taxon>
        <taxon>Tracheophyta</taxon>
        <taxon>Spermatophyta</taxon>
        <taxon>Magnoliopsida</taxon>
        <taxon>Liliopsida</taxon>
        <taxon>Poales</taxon>
        <taxon>Poaceae</taxon>
        <taxon>BOP clade</taxon>
        <taxon>Pooideae</taxon>
        <taxon>Triticodae</taxon>
        <taxon>Triticeae</taxon>
        <taxon>Triticinae</taxon>
        <taxon>Aegilops</taxon>
    </lineage>
</organism>